<keyword evidence="4 5" id="KW-1015">Disulfide bond</keyword>
<evidence type="ECO:0000256" key="2">
    <source>
        <dbReference type="ARBA" id="ARBA00010607"/>
    </source>
</evidence>
<dbReference type="PANTHER" id="PTHR31048">
    <property type="entry name" value="OS03G0233200 PROTEIN"/>
    <property type="match status" value="1"/>
</dbReference>
<comment type="caution">
    <text evidence="6">The sequence shown here is derived from an EMBL/GenBank/DDBJ whole genome shotgun (WGS) entry which is preliminary data.</text>
</comment>
<dbReference type="FunFam" id="2.60.110.10:FF:000002">
    <property type="entry name" value="Thaumatin-like protein 1a"/>
    <property type="match status" value="1"/>
</dbReference>
<feature type="disulfide bond" evidence="5">
    <location>
        <begin position="191"/>
        <end position="201"/>
    </location>
</feature>
<dbReference type="PROSITE" id="PS51367">
    <property type="entry name" value="THAUMATIN_2"/>
    <property type="match status" value="1"/>
</dbReference>
<dbReference type="PRINTS" id="PR00347">
    <property type="entry name" value="THAUMATIN"/>
</dbReference>
<feature type="disulfide bond" evidence="5">
    <location>
        <begin position="28"/>
        <end position="241"/>
    </location>
</feature>
<dbReference type="PIRSF" id="PIRSF002703">
    <property type="entry name" value="Thaumatin"/>
    <property type="match status" value="1"/>
</dbReference>
<dbReference type="GO" id="GO:0005576">
    <property type="term" value="C:extracellular region"/>
    <property type="evidence" value="ECO:0007669"/>
    <property type="project" value="UniProtKB-SubCell"/>
</dbReference>
<comment type="similarity">
    <text evidence="2">Belongs to the thaumatin family.</text>
</comment>
<dbReference type="Gene3D" id="2.60.110.10">
    <property type="entry name" value="Thaumatin"/>
    <property type="match status" value="1"/>
</dbReference>
<protein>
    <recommendedName>
        <fullName evidence="8">Thaumatin-like protein</fullName>
    </recommendedName>
</protein>
<gene>
    <name evidence="6" type="ORF">LITE_LOCUS26097</name>
</gene>
<dbReference type="InterPro" id="IPR001938">
    <property type="entry name" value="Thaumatin"/>
</dbReference>
<evidence type="ECO:0008006" key="8">
    <source>
        <dbReference type="Google" id="ProtNLM"/>
    </source>
</evidence>
<feature type="disulfide bond" evidence="5">
    <location>
        <begin position="153"/>
        <end position="214"/>
    </location>
</feature>
<organism evidence="6 7">
    <name type="scientific">Linum tenue</name>
    <dbReference type="NCBI Taxonomy" id="586396"/>
    <lineage>
        <taxon>Eukaryota</taxon>
        <taxon>Viridiplantae</taxon>
        <taxon>Streptophyta</taxon>
        <taxon>Embryophyta</taxon>
        <taxon>Tracheophyta</taxon>
        <taxon>Spermatophyta</taxon>
        <taxon>Magnoliopsida</taxon>
        <taxon>eudicotyledons</taxon>
        <taxon>Gunneridae</taxon>
        <taxon>Pentapetalae</taxon>
        <taxon>rosids</taxon>
        <taxon>fabids</taxon>
        <taxon>Malpighiales</taxon>
        <taxon>Linaceae</taxon>
        <taxon>Linum</taxon>
    </lineage>
</organism>
<dbReference type="SUPFAM" id="SSF49870">
    <property type="entry name" value="Osmotin, thaumatin-like protein"/>
    <property type="match status" value="1"/>
</dbReference>
<proteinExistence type="inferred from homology"/>
<evidence type="ECO:0000256" key="1">
    <source>
        <dbReference type="ARBA" id="ARBA00004613"/>
    </source>
</evidence>
<feature type="disulfide bond" evidence="5">
    <location>
        <begin position="148"/>
        <end position="231"/>
    </location>
</feature>
<accession>A0AAV0LXN5</accession>
<dbReference type="EMBL" id="CAMGYJ010000006">
    <property type="protein sequence ID" value="CAI0439284.1"/>
    <property type="molecule type" value="Genomic_DNA"/>
</dbReference>
<reference evidence="6" key="1">
    <citation type="submission" date="2022-08" db="EMBL/GenBank/DDBJ databases">
        <authorList>
            <person name="Gutierrez-Valencia J."/>
        </authorList>
    </citation>
    <scope>NUCLEOTIDE SEQUENCE</scope>
</reference>
<feature type="disulfide bond" evidence="5">
    <location>
        <begin position="95"/>
        <end position="101"/>
    </location>
</feature>
<name>A0AAV0LXN5_9ROSI</name>
<feature type="disulfide bond" evidence="5">
    <location>
        <begin position="77"/>
        <end position="90"/>
    </location>
</feature>
<feature type="disulfide bond" evidence="5">
    <location>
        <begin position="181"/>
        <end position="190"/>
    </location>
</feature>
<sequence>ILSTDHIAHTAAQNSTTSSRTFTLYNNCNETIWPGIITKADHNDSAGDIGFPLQPGQTASYPAPPGWSGRIWGRTGCTFNATNGTTTGSCQTGSCGTSLNCTTPSSPPNTIAEFTLGDDHDLDFYDVSLVDGFNLPLVVSPLNGKGNCSIAGCDGDLRQSCPQELGVESDHDRVVACQSACQVFDSDEYCCRGKYSDPMVCVANNYSEAFKQVCPAASSYALDDRTTVMTCSASDYLITFCSSRNQTLCSYHDNKVVCSNNNSISSSSNDQFQVLPFAWWLPMVAWILRYFM</sequence>
<evidence type="ECO:0000313" key="6">
    <source>
        <dbReference type="EMBL" id="CAI0439284.1"/>
    </source>
</evidence>
<dbReference type="AlphaFoldDB" id="A0AAV0LXN5"/>
<evidence type="ECO:0000256" key="5">
    <source>
        <dbReference type="PIRSR" id="PIRSR002703-1"/>
    </source>
</evidence>
<comment type="subcellular location">
    <subcellularLocation>
        <location evidence="1">Secreted</location>
    </subcellularLocation>
</comment>
<dbReference type="InterPro" id="IPR037176">
    <property type="entry name" value="Osmotin/thaumatin-like_sf"/>
</dbReference>
<keyword evidence="7" id="KW-1185">Reference proteome</keyword>
<evidence type="ECO:0000313" key="7">
    <source>
        <dbReference type="Proteomes" id="UP001154282"/>
    </source>
</evidence>
<feature type="disulfide bond" evidence="5">
    <location>
        <begin position="161"/>
        <end position="177"/>
    </location>
</feature>
<keyword evidence="3" id="KW-0964">Secreted</keyword>
<evidence type="ECO:0000256" key="4">
    <source>
        <dbReference type="ARBA" id="ARBA00023157"/>
    </source>
</evidence>
<dbReference type="SMART" id="SM00205">
    <property type="entry name" value="THN"/>
    <property type="match status" value="1"/>
</dbReference>
<dbReference type="CDD" id="cd09218">
    <property type="entry name" value="TLP-PA"/>
    <property type="match status" value="1"/>
</dbReference>
<dbReference type="Pfam" id="PF00314">
    <property type="entry name" value="Thaumatin"/>
    <property type="match status" value="1"/>
</dbReference>
<dbReference type="Proteomes" id="UP001154282">
    <property type="component" value="Unassembled WGS sequence"/>
</dbReference>
<feature type="non-terminal residue" evidence="6">
    <location>
        <position position="1"/>
    </location>
</feature>
<evidence type="ECO:0000256" key="3">
    <source>
        <dbReference type="ARBA" id="ARBA00022525"/>
    </source>
</evidence>